<organism evidence="1 3">
    <name type="scientific">Clostridium beijerinckii</name>
    <name type="common">Clostridium MP</name>
    <dbReference type="NCBI Taxonomy" id="1520"/>
    <lineage>
        <taxon>Bacteria</taxon>
        <taxon>Bacillati</taxon>
        <taxon>Bacillota</taxon>
        <taxon>Clostridia</taxon>
        <taxon>Eubacteriales</taxon>
        <taxon>Clostridiaceae</taxon>
        <taxon>Clostridium</taxon>
    </lineage>
</organism>
<dbReference type="AlphaFoldDB" id="A0AAX0B279"/>
<comment type="caution">
    <text evidence="1">The sequence shown here is derived from an EMBL/GenBank/DDBJ whole genome shotgun (WGS) entry which is preliminary data.</text>
</comment>
<proteinExistence type="predicted"/>
<name>A0AAX0B279_CLOBE</name>
<keyword evidence="1" id="KW-0378">Hydrolase</keyword>
<gene>
    <name evidence="1" type="ORF">B0H41_002218</name>
    <name evidence="2" type="ORF">B0H41_003870</name>
</gene>
<dbReference type="EMBL" id="JABSWW010000001">
    <property type="protein sequence ID" value="NRT88539.1"/>
    <property type="molecule type" value="Genomic_DNA"/>
</dbReference>
<sequence length="150" mass="17937">MAIKKMCPRCGKIIDHTDKYCDECSKNVLKNKKDNDRQYNKFIRQVRDKQYTDFYVSKEWKIVSSICSNKYKGLCIMCLLQDDRVNSYDVIHHILELKTDEGWEHRFDVDEGLVPLCHAHHNELHGSYNNEKIKMLRELIKEYKKIYGSM</sequence>
<evidence type="ECO:0000313" key="2">
    <source>
        <dbReference type="EMBL" id="NRT90191.1"/>
    </source>
</evidence>
<dbReference type="EMBL" id="JABSWW010000001">
    <property type="protein sequence ID" value="NRT90191.1"/>
    <property type="molecule type" value="Genomic_DNA"/>
</dbReference>
<dbReference type="RefSeq" id="WP_173710863.1">
    <property type="nucleotide sequence ID" value="NZ_CP107022.1"/>
</dbReference>
<reference evidence="1" key="1">
    <citation type="submission" date="2020-05" db="EMBL/GenBank/DDBJ databases">
        <authorList>
            <person name="Brown S."/>
            <person name="Huntemann M."/>
            <person name="Clum A."/>
            <person name="Spunde A."/>
            <person name="Palaniappan K."/>
            <person name="Ritter S."/>
            <person name="Mikhailova N."/>
            <person name="Chen I.-M."/>
            <person name="Stamatis D."/>
            <person name="Reddy T."/>
            <person name="O'Malley R."/>
            <person name="Daum C."/>
            <person name="Shapiro N."/>
            <person name="Ivanova N."/>
            <person name="Kyrpides N."/>
            <person name="Woyke T."/>
        </authorList>
    </citation>
    <scope>NUCLEOTIDE SEQUENCE</scope>
    <source>
        <strain evidence="1">DJ080</strain>
    </source>
</reference>
<reference evidence="1" key="2">
    <citation type="journal article" date="2022" name="Nat. Biotechnol.">
        <title>Carbon-negative production of acetone and isopropanol by gas fermentation at industrial pilot scale.</title>
        <authorList>
            <person name="Liew F.E."/>
            <person name="Nogle R."/>
            <person name="Abdalla T."/>
            <person name="Rasor B.J."/>
            <person name="Canter C."/>
            <person name="Jensen R.O."/>
            <person name="Wang L."/>
            <person name="Strutz J."/>
            <person name="Chirania P."/>
            <person name="De Tissera S."/>
            <person name="Mueller A.P."/>
            <person name="Ruan Z."/>
            <person name="Gao A."/>
            <person name="Tran L."/>
            <person name="Engle N.L."/>
            <person name="Bromley J.C."/>
            <person name="Daniell J."/>
            <person name="Conrado R."/>
            <person name="Tschaplinski T.J."/>
            <person name="Giannone R.J."/>
            <person name="Hettich R.L."/>
            <person name="Karim A.S."/>
            <person name="Simpson S.D."/>
            <person name="Brown S.D."/>
            <person name="Leang C."/>
            <person name="Jewett M.C."/>
            <person name="Kopke M."/>
        </authorList>
    </citation>
    <scope>NUCLEOTIDE SEQUENCE</scope>
    <source>
        <strain evidence="1">DJ080</strain>
    </source>
</reference>
<protein>
    <submittedName>
        <fullName evidence="1">5-methylcytosine-specific restriction protein A</fullName>
        <ecNumber evidence="1">3.1.21.-</ecNumber>
    </submittedName>
</protein>
<evidence type="ECO:0000313" key="1">
    <source>
        <dbReference type="EMBL" id="NRT88539.1"/>
    </source>
</evidence>
<dbReference type="EC" id="3.1.21.-" evidence="1"/>
<accession>A0AAX0B279</accession>
<dbReference type="GO" id="GO:0016787">
    <property type="term" value="F:hydrolase activity"/>
    <property type="evidence" value="ECO:0007669"/>
    <property type="project" value="UniProtKB-KW"/>
</dbReference>
<evidence type="ECO:0000313" key="3">
    <source>
        <dbReference type="Proteomes" id="UP001193748"/>
    </source>
</evidence>
<dbReference type="Proteomes" id="UP001193748">
    <property type="component" value="Unassembled WGS sequence"/>
</dbReference>